<dbReference type="SUPFAM" id="SSF46689">
    <property type="entry name" value="Homeodomain-like"/>
    <property type="match status" value="1"/>
</dbReference>
<accession>A0A426XBD1</accession>
<dbReference type="PROSITE" id="PS51523">
    <property type="entry name" value="ZF_HD_DIMER"/>
    <property type="match status" value="1"/>
</dbReference>
<name>A0A426XBD1_ENSVE</name>
<comment type="subunit">
    <text evidence="3">Homo- and heterodimer with other ZFHD proteins.</text>
</comment>
<dbReference type="InterPro" id="IPR009057">
    <property type="entry name" value="Homeodomain-like_sf"/>
</dbReference>
<protein>
    <recommendedName>
        <fullName evidence="13">ZF-HD dimerization-type domain-containing protein</fullName>
    </recommendedName>
</protein>
<evidence type="ECO:0000256" key="8">
    <source>
        <dbReference type="ARBA" id="ARBA00023125"/>
    </source>
</evidence>
<evidence type="ECO:0000256" key="4">
    <source>
        <dbReference type="ARBA" id="ARBA00022723"/>
    </source>
</evidence>
<dbReference type="GO" id="GO:0005634">
    <property type="term" value="C:nucleus"/>
    <property type="evidence" value="ECO:0007669"/>
    <property type="project" value="UniProtKB-SubCell"/>
</dbReference>
<dbReference type="PANTHER" id="PTHR31948:SF167">
    <property type="entry name" value="ZINC-FINGER HOMEODOMAIN PROTEIN 6"/>
    <property type="match status" value="1"/>
</dbReference>
<feature type="compositionally biased region" description="Gly residues" evidence="12">
    <location>
        <begin position="139"/>
        <end position="156"/>
    </location>
</feature>
<keyword evidence="8" id="KW-0238">DNA-binding</keyword>
<evidence type="ECO:0000256" key="2">
    <source>
        <dbReference type="ARBA" id="ARBA00004123"/>
    </source>
</evidence>
<sequence length="478" mass="50587">MNSCCRSKCDHQFAAIIIRDGTNLQSVGRAKHDPVGCSLRQPPAHAPSPCRCIFCCTLLVESGPSHLSSLLSQGAVRAGLVALIPKIVNFRGVEMEFRNPNEVGMPSSPSGYNSSLIRGGSAFSKSTLSPTSSLLSPTVGGGGLGGGGGGGAGGARNGNILGNTRSPPLPPTLTATTTTTMDPSPQSLTKNTAQAFISNSAPGAAGAGVPSKTEPAAITSKISATTTAADVSTRYRECLRNHAAVVGGHVVDGCGEFMPSGYPDTAEALSCAACGCHRSFHRREVDGGTNAAGSYYHATDHLPVLLPPPHPLAHLHHHHHHHQKPMQLSGFSSPSPTVPGSSGFFQFGSNRPSGSGGTTTESSSEERINAAAPTVATMPRKRFRTKFTAEQKDKMLAFAESIGWTIQRQDSEMIEQFCAEIGVRRQVLKVWMHNNKHSIIRKQMPPQQQQESPVQQQHQQPPESRLPYSSCSQDHVLS</sequence>
<keyword evidence="6" id="KW-0862">Zinc</keyword>
<evidence type="ECO:0000256" key="9">
    <source>
        <dbReference type="ARBA" id="ARBA00023155"/>
    </source>
</evidence>
<comment type="function">
    <text evidence="1">Putative transcription factor.</text>
</comment>
<feature type="region of interest" description="Disordered" evidence="12">
    <location>
        <begin position="123"/>
        <end position="188"/>
    </location>
</feature>
<feature type="compositionally biased region" description="Basic residues" evidence="12">
    <location>
        <begin position="313"/>
        <end position="324"/>
    </location>
</feature>
<keyword evidence="7" id="KW-0805">Transcription regulation</keyword>
<dbReference type="InterPro" id="IPR006456">
    <property type="entry name" value="ZF_HD_homeobox_Cys/His_dimer"/>
</dbReference>
<evidence type="ECO:0000259" key="13">
    <source>
        <dbReference type="PROSITE" id="PS51523"/>
    </source>
</evidence>
<dbReference type="AlphaFoldDB" id="A0A426XBD1"/>
<feature type="region of interest" description="Disordered" evidence="12">
    <location>
        <begin position="310"/>
        <end position="367"/>
    </location>
</feature>
<feature type="region of interest" description="Disordered" evidence="12">
    <location>
        <begin position="443"/>
        <end position="478"/>
    </location>
</feature>
<dbReference type="GO" id="GO:0050793">
    <property type="term" value="P:regulation of developmental process"/>
    <property type="evidence" value="ECO:0007669"/>
    <property type="project" value="TreeGrafter"/>
</dbReference>
<dbReference type="Pfam" id="PF04770">
    <property type="entry name" value="ZF-HD_dimer"/>
    <property type="match status" value="1"/>
</dbReference>
<evidence type="ECO:0000256" key="5">
    <source>
        <dbReference type="ARBA" id="ARBA00022771"/>
    </source>
</evidence>
<proteinExistence type="predicted"/>
<organism evidence="14 15">
    <name type="scientific">Ensete ventricosum</name>
    <name type="common">Abyssinian banana</name>
    <name type="synonym">Musa ensete</name>
    <dbReference type="NCBI Taxonomy" id="4639"/>
    <lineage>
        <taxon>Eukaryota</taxon>
        <taxon>Viridiplantae</taxon>
        <taxon>Streptophyta</taxon>
        <taxon>Embryophyta</taxon>
        <taxon>Tracheophyta</taxon>
        <taxon>Spermatophyta</taxon>
        <taxon>Magnoliopsida</taxon>
        <taxon>Liliopsida</taxon>
        <taxon>Zingiberales</taxon>
        <taxon>Musaceae</taxon>
        <taxon>Ensete</taxon>
    </lineage>
</organism>
<dbReference type="InterPro" id="IPR006455">
    <property type="entry name" value="Homeodomain_ZF_HD"/>
</dbReference>
<keyword evidence="5" id="KW-0863">Zinc-finger</keyword>
<keyword evidence="10" id="KW-0804">Transcription</keyword>
<evidence type="ECO:0000256" key="6">
    <source>
        <dbReference type="ARBA" id="ARBA00022833"/>
    </source>
</evidence>
<evidence type="ECO:0000256" key="3">
    <source>
        <dbReference type="ARBA" id="ARBA00011416"/>
    </source>
</evidence>
<dbReference type="GO" id="GO:0003700">
    <property type="term" value="F:DNA-binding transcription factor activity"/>
    <property type="evidence" value="ECO:0007669"/>
    <property type="project" value="TreeGrafter"/>
</dbReference>
<dbReference type="NCBIfam" id="TIGR01566">
    <property type="entry name" value="ZF_HD_prot_N"/>
    <property type="match status" value="1"/>
</dbReference>
<feature type="compositionally biased region" description="Low complexity" evidence="12">
    <location>
        <begin position="443"/>
        <end position="462"/>
    </location>
</feature>
<feature type="compositionally biased region" description="Polar residues" evidence="12">
    <location>
        <begin position="467"/>
        <end position="478"/>
    </location>
</feature>
<evidence type="ECO:0000256" key="7">
    <source>
        <dbReference type="ARBA" id="ARBA00023015"/>
    </source>
</evidence>
<dbReference type="EMBL" id="AMZH03023124">
    <property type="protein sequence ID" value="RRT36793.1"/>
    <property type="molecule type" value="Genomic_DNA"/>
</dbReference>
<evidence type="ECO:0000313" key="14">
    <source>
        <dbReference type="EMBL" id="RRT36793.1"/>
    </source>
</evidence>
<feature type="compositionally biased region" description="Low complexity" evidence="12">
    <location>
        <begin position="157"/>
        <end position="185"/>
    </location>
</feature>
<keyword evidence="11" id="KW-0539">Nucleus</keyword>
<evidence type="ECO:0000256" key="1">
    <source>
        <dbReference type="ARBA" id="ARBA00004049"/>
    </source>
</evidence>
<feature type="compositionally biased region" description="Low complexity" evidence="12">
    <location>
        <begin position="126"/>
        <end position="138"/>
    </location>
</feature>
<dbReference type="Proteomes" id="UP000287651">
    <property type="component" value="Unassembled WGS sequence"/>
</dbReference>
<keyword evidence="4" id="KW-0479">Metal-binding</keyword>
<dbReference type="GO" id="GO:0008270">
    <property type="term" value="F:zinc ion binding"/>
    <property type="evidence" value="ECO:0007669"/>
    <property type="project" value="UniProtKB-KW"/>
</dbReference>
<dbReference type="GO" id="GO:0000976">
    <property type="term" value="F:transcription cis-regulatory region binding"/>
    <property type="evidence" value="ECO:0007669"/>
    <property type="project" value="TreeGrafter"/>
</dbReference>
<evidence type="ECO:0000313" key="15">
    <source>
        <dbReference type="Proteomes" id="UP000287651"/>
    </source>
</evidence>
<dbReference type="Gene3D" id="1.10.10.60">
    <property type="entry name" value="Homeodomain-like"/>
    <property type="match status" value="1"/>
</dbReference>
<comment type="subcellular location">
    <subcellularLocation>
        <location evidence="2">Nucleus</location>
    </subcellularLocation>
</comment>
<reference evidence="14 15" key="1">
    <citation type="journal article" date="2014" name="Agronomy (Basel)">
        <title>A Draft Genome Sequence for Ensete ventricosum, the Drought-Tolerant Tree Against Hunger.</title>
        <authorList>
            <person name="Harrison J."/>
            <person name="Moore K.A."/>
            <person name="Paszkiewicz K."/>
            <person name="Jones T."/>
            <person name="Grant M."/>
            <person name="Ambacheew D."/>
            <person name="Muzemil S."/>
            <person name="Studholme D.J."/>
        </authorList>
    </citation>
    <scope>NUCLEOTIDE SEQUENCE [LARGE SCALE GENOMIC DNA]</scope>
</reference>
<evidence type="ECO:0000256" key="10">
    <source>
        <dbReference type="ARBA" id="ARBA00023163"/>
    </source>
</evidence>
<gene>
    <name evidence="14" type="ORF">B296_00050888</name>
</gene>
<dbReference type="FunFam" id="1.10.10.60:FF:000257">
    <property type="entry name" value="Zinc-finger homeodomain protein 2"/>
    <property type="match status" value="1"/>
</dbReference>
<feature type="domain" description="ZF-HD dimerization-type" evidence="13">
    <location>
        <begin position="235"/>
        <end position="284"/>
    </location>
</feature>
<evidence type="ECO:0000256" key="11">
    <source>
        <dbReference type="ARBA" id="ARBA00023242"/>
    </source>
</evidence>
<dbReference type="PANTHER" id="PTHR31948">
    <property type="entry name" value="ZINC-FINGER HOMEODOMAIN PROTEIN 2"/>
    <property type="match status" value="1"/>
</dbReference>
<comment type="caution">
    <text evidence="14">The sequence shown here is derived from an EMBL/GenBank/DDBJ whole genome shotgun (WGS) entry which is preliminary data.</text>
</comment>
<dbReference type="NCBIfam" id="TIGR01565">
    <property type="entry name" value="homeo_ZF_HD"/>
    <property type="match status" value="1"/>
</dbReference>
<evidence type="ECO:0000256" key="12">
    <source>
        <dbReference type="SAM" id="MobiDB-lite"/>
    </source>
</evidence>
<feature type="compositionally biased region" description="Low complexity" evidence="12">
    <location>
        <begin position="329"/>
        <end position="345"/>
    </location>
</feature>
<keyword evidence="9" id="KW-0371">Homeobox</keyword>